<evidence type="ECO:0000313" key="3">
    <source>
        <dbReference type="Proteomes" id="UP000611215"/>
    </source>
</evidence>
<sequence length="126" mass="14020">MKNVKLIFVLLLMVNCTTDSSEVQETQDELIPQTLSCVDNLPQVKITNNSALSFDVAIYGQDYSELHAENLTTSADTDWLELTNNDIIIVATNDLVYGQKIQLSILPCESIEVEVDENDLLIVSVD</sequence>
<accession>A0ABS0EE07</accession>
<dbReference type="Proteomes" id="UP000611215">
    <property type="component" value="Unassembled WGS sequence"/>
</dbReference>
<keyword evidence="3" id="KW-1185">Reference proteome</keyword>
<organism evidence="2 3">
    <name type="scientific">Winogradskyella marina</name>
    <dbReference type="NCBI Taxonomy" id="2785530"/>
    <lineage>
        <taxon>Bacteria</taxon>
        <taxon>Pseudomonadati</taxon>
        <taxon>Bacteroidota</taxon>
        <taxon>Flavobacteriia</taxon>
        <taxon>Flavobacteriales</taxon>
        <taxon>Flavobacteriaceae</taxon>
        <taxon>Winogradskyella</taxon>
    </lineage>
</organism>
<evidence type="ECO:0008006" key="4">
    <source>
        <dbReference type="Google" id="ProtNLM"/>
    </source>
</evidence>
<dbReference type="RefSeq" id="WP_195869954.1">
    <property type="nucleotide sequence ID" value="NZ_JADOET010000001.1"/>
</dbReference>
<feature type="chain" id="PRO_5047014030" description="BACON domain-containing protein" evidence="1">
    <location>
        <begin position="22"/>
        <end position="126"/>
    </location>
</feature>
<comment type="caution">
    <text evidence="2">The sequence shown here is derived from an EMBL/GenBank/DDBJ whole genome shotgun (WGS) entry which is preliminary data.</text>
</comment>
<gene>
    <name evidence="2" type="ORF">ITJ86_02150</name>
</gene>
<dbReference type="EMBL" id="JADOET010000001">
    <property type="protein sequence ID" value="MBF8148679.1"/>
    <property type="molecule type" value="Genomic_DNA"/>
</dbReference>
<name>A0ABS0EE07_9FLAO</name>
<evidence type="ECO:0000256" key="1">
    <source>
        <dbReference type="SAM" id="SignalP"/>
    </source>
</evidence>
<proteinExistence type="predicted"/>
<reference evidence="2 3" key="1">
    <citation type="submission" date="2020-11" db="EMBL/GenBank/DDBJ databases">
        <title>Winogradskyella marina sp. nov., isolated from marine sediment.</title>
        <authorList>
            <person name="Bo J."/>
            <person name="Wang S."/>
            <person name="Song X."/>
            <person name="Du Z."/>
        </authorList>
    </citation>
    <scope>NUCLEOTIDE SEQUENCE [LARGE SCALE GENOMIC DNA]</scope>
    <source>
        <strain evidence="2 3">F6397</strain>
    </source>
</reference>
<keyword evidence="1" id="KW-0732">Signal</keyword>
<protein>
    <recommendedName>
        <fullName evidence="4">BACON domain-containing protein</fullName>
    </recommendedName>
</protein>
<evidence type="ECO:0000313" key="2">
    <source>
        <dbReference type="EMBL" id="MBF8148679.1"/>
    </source>
</evidence>
<feature type="signal peptide" evidence="1">
    <location>
        <begin position="1"/>
        <end position="21"/>
    </location>
</feature>